<keyword evidence="5" id="KW-0560">Oxidoreductase</keyword>
<dbReference type="InterPro" id="IPR001128">
    <property type="entry name" value="Cyt_P450"/>
</dbReference>
<dbReference type="CDD" id="cd11040">
    <property type="entry name" value="CYP7_CYP8-like"/>
    <property type="match status" value="1"/>
</dbReference>
<dbReference type="InterPro" id="IPR053007">
    <property type="entry name" value="CYP450_monoxygenase_sec-met"/>
</dbReference>
<keyword evidence="6" id="KW-1133">Transmembrane helix</keyword>
<evidence type="ECO:0000256" key="5">
    <source>
        <dbReference type="ARBA" id="ARBA00023033"/>
    </source>
</evidence>
<dbReference type="PANTHER" id="PTHR47582">
    <property type="entry name" value="P450, PUTATIVE (EUROFUNG)-RELATED"/>
    <property type="match status" value="1"/>
</dbReference>
<accession>A0ABY6UWC1</accession>
<comment type="cofactor">
    <cofactor evidence="1">
        <name>heme</name>
        <dbReference type="ChEBI" id="CHEBI:30413"/>
    </cofactor>
</comment>
<evidence type="ECO:0000256" key="3">
    <source>
        <dbReference type="ARBA" id="ARBA00022723"/>
    </source>
</evidence>
<dbReference type="Gene3D" id="1.10.630.10">
    <property type="entry name" value="Cytochrome P450"/>
    <property type="match status" value="1"/>
</dbReference>
<sequence length="524" mass="57666">MTSPIVLVIGCAGATYLFFSALLHFTQDNKEPPLLETSVPFISPVFGLVSGTSKYFIKLSLYLQPNRDKYKLPIYTLRVPGQRLYVINSLSLIQPVQRQIKTIAFAPIEAQAAKGVMGVGPAGNAIIGSDQMFEDDSYLSTFVPSTHPALSPGPGLDSINGDASNFLAKSLADCSAGGPKRVELFAFVRRQLFLATTEAIYGPKNPLRDPGLEQAWYDFEIGIMAHMLNAWPSLLARKSLHAREKLLIPAFEKYFAANSHLEGSLLAQCRYNHNTGHGLRGRDLAATEVGQMVASLTNTLPSAFWLVYRIFSDSVVLNECRAEVEKLVKIENGQRTVDLAQVRLSCPTLLSTWQETLRYEHIGIAARVVMKDVMLDNTYLLKKGATVMTAAPVQHSDPSLWGSTVGEFDHRRFIPRPGVKRTSPAAFRSFGGGTVLCPGRHFASTEAMVLVALMLLRFDVKPATAIGNWEEPRKNFPMTSSIPTPKDEVWVDIVPKDKHGWRVDFSATSKGVDMVVEDALPGRA</sequence>
<comment type="caution">
    <text evidence="7">The sequence shown here is derived from an EMBL/GenBank/DDBJ whole genome shotgun (WGS) entry which is preliminary data.</text>
</comment>
<evidence type="ECO:0000313" key="8">
    <source>
        <dbReference type="Proteomes" id="UP000766486"/>
    </source>
</evidence>
<dbReference type="PANTHER" id="PTHR47582:SF1">
    <property type="entry name" value="P450, PUTATIVE (EUROFUNG)-RELATED"/>
    <property type="match status" value="1"/>
</dbReference>
<dbReference type="PRINTS" id="PR00465">
    <property type="entry name" value="EP450IV"/>
</dbReference>
<dbReference type="Proteomes" id="UP000766486">
    <property type="component" value="Unassembled WGS sequence"/>
</dbReference>
<evidence type="ECO:0000313" key="7">
    <source>
        <dbReference type="EMBL" id="VUC35731.1"/>
    </source>
</evidence>
<gene>
    <name evidence="7" type="ORF">CLO192961_LOCUS426817</name>
</gene>
<dbReference type="EMBL" id="CABFNS010000919">
    <property type="protein sequence ID" value="VUC35731.1"/>
    <property type="molecule type" value="Genomic_DNA"/>
</dbReference>
<organism evidence="7 8">
    <name type="scientific">Bionectria ochroleuca</name>
    <name type="common">Gliocladium roseum</name>
    <dbReference type="NCBI Taxonomy" id="29856"/>
    <lineage>
        <taxon>Eukaryota</taxon>
        <taxon>Fungi</taxon>
        <taxon>Dikarya</taxon>
        <taxon>Ascomycota</taxon>
        <taxon>Pezizomycotina</taxon>
        <taxon>Sordariomycetes</taxon>
        <taxon>Hypocreomycetidae</taxon>
        <taxon>Hypocreales</taxon>
        <taxon>Bionectriaceae</taxon>
        <taxon>Clonostachys</taxon>
    </lineage>
</organism>
<reference evidence="7 8" key="1">
    <citation type="submission" date="2019-06" db="EMBL/GenBank/DDBJ databases">
        <authorList>
            <person name="Broberg M."/>
        </authorList>
    </citation>
    <scope>NUCLEOTIDE SEQUENCE [LARGE SCALE GENOMIC DNA]</scope>
</reference>
<keyword evidence="5" id="KW-0503">Monooxygenase</keyword>
<evidence type="ECO:0000256" key="2">
    <source>
        <dbReference type="ARBA" id="ARBA00010617"/>
    </source>
</evidence>
<dbReference type="SUPFAM" id="SSF48264">
    <property type="entry name" value="Cytochrome P450"/>
    <property type="match status" value="1"/>
</dbReference>
<evidence type="ECO:0000256" key="6">
    <source>
        <dbReference type="SAM" id="Phobius"/>
    </source>
</evidence>
<evidence type="ECO:0008006" key="9">
    <source>
        <dbReference type="Google" id="ProtNLM"/>
    </source>
</evidence>
<dbReference type="InterPro" id="IPR002403">
    <property type="entry name" value="Cyt_P450_E_grp-IV"/>
</dbReference>
<keyword evidence="8" id="KW-1185">Reference proteome</keyword>
<evidence type="ECO:0000256" key="4">
    <source>
        <dbReference type="ARBA" id="ARBA00023004"/>
    </source>
</evidence>
<keyword evidence="6" id="KW-0472">Membrane</keyword>
<feature type="transmembrane region" description="Helical" evidence="6">
    <location>
        <begin position="5"/>
        <end position="26"/>
    </location>
</feature>
<dbReference type="Pfam" id="PF00067">
    <property type="entry name" value="p450"/>
    <property type="match status" value="1"/>
</dbReference>
<evidence type="ECO:0000256" key="1">
    <source>
        <dbReference type="ARBA" id="ARBA00001971"/>
    </source>
</evidence>
<dbReference type="InterPro" id="IPR036396">
    <property type="entry name" value="Cyt_P450_sf"/>
</dbReference>
<keyword evidence="4" id="KW-0408">Iron</keyword>
<protein>
    <recommendedName>
        <fullName evidence="9">Cytochrome P450</fullName>
    </recommendedName>
</protein>
<keyword evidence="6" id="KW-0812">Transmembrane</keyword>
<proteinExistence type="inferred from homology"/>
<keyword evidence="3" id="KW-0479">Metal-binding</keyword>
<comment type="similarity">
    <text evidence="2">Belongs to the cytochrome P450 family.</text>
</comment>
<name>A0ABY6UWC1_BIOOC</name>